<dbReference type="EMBL" id="CABWLC010000004">
    <property type="protein sequence ID" value="VXA82147.1"/>
    <property type="molecule type" value="Genomic_DNA"/>
</dbReference>
<dbReference type="AlphaFoldDB" id="A0A653KTS3"/>
<gene>
    <name evidence="1" type="ORF">AERO8C_120534</name>
</gene>
<proteinExistence type="predicted"/>
<sequence>MNEHICYWTPQTLVELVRAVIWPLTIIIFGLKFKTGISEALKYFFTKNSVSEFSASATGISAKFVAEKQALELKESTGASMKLPENMALEAVKERHKKEHSEFSETLYQNIKIHLNSLNLEPTEKIDLLSREVSLLQSGIRYYDISKVLFRSQFNLLVNISEHGNMILKRELQSYFEQIKSHAGDAFNEWDWIKYVSYLITSGLLIDHNDGYQLTLVGISYVNFMSRNPQLIDELGKL</sequence>
<evidence type="ECO:0000313" key="1">
    <source>
        <dbReference type="EMBL" id="VXA82147.1"/>
    </source>
</evidence>
<organism evidence="1 2">
    <name type="scientific">Aeromonas veronii</name>
    <dbReference type="NCBI Taxonomy" id="654"/>
    <lineage>
        <taxon>Bacteria</taxon>
        <taxon>Pseudomonadati</taxon>
        <taxon>Pseudomonadota</taxon>
        <taxon>Gammaproteobacteria</taxon>
        <taxon>Aeromonadales</taxon>
        <taxon>Aeromonadaceae</taxon>
        <taxon>Aeromonas</taxon>
    </lineage>
</organism>
<dbReference type="RefSeq" id="WP_159158451.1">
    <property type="nucleotide sequence ID" value="NZ_LR732798.1"/>
</dbReference>
<name>A0A653KTS3_AERVE</name>
<dbReference type="Proteomes" id="UP000439123">
    <property type="component" value="Unassembled WGS sequence"/>
</dbReference>
<reference evidence="1 2" key="1">
    <citation type="submission" date="2019-10" db="EMBL/GenBank/DDBJ databases">
        <authorList>
            <person name="Karimi E."/>
        </authorList>
    </citation>
    <scope>NUCLEOTIDE SEQUENCE [LARGE SCALE GENOMIC DNA]</scope>
    <source>
        <strain evidence="1">Aeromonas sp. 8C</strain>
    </source>
</reference>
<protein>
    <submittedName>
        <fullName evidence="1">Uncharacterized protein</fullName>
    </submittedName>
</protein>
<evidence type="ECO:0000313" key="2">
    <source>
        <dbReference type="Proteomes" id="UP000439123"/>
    </source>
</evidence>
<accession>A0A653KTS3</accession>